<evidence type="ECO:0000313" key="1">
    <source>
        <dbReference type="EMBL" id="KAI4838941.1"/>
    </source>
</evidence>
<dbReference type="Proteomes" id="UP001056978">
    <property type="component" value="Chromosome 8"/>
</dbReference>
<reference evidence="1" key="1">
    <citation type="submission" date="2022-06" db="EMBL/GenBank/DDBJ databases">
        <title>The First Complete Genome of the Simian Malaria Parasite Plasmodium brasilianum.</title>
        <authorList>
            <person name="Bajic M."/>
            <person name="Ravishankar S."/>
        </authorList>
    </citation>
    <scope>NUCLEOTIDE SEQUENCE</scope>
    <source>
        <strain evidence="1">Bolivian I</strain>
    </source>
</reference>
<sequence length="664" mass="77689">MNSNSIVDILNNISSSCNKKKEKYKNVGGTKVSVHFKKKEELKNIKMNKEELLKKNKSNPLPESVRFKNGTTVEYSSTNVVSSVRAPKVEKEILDNINIENTKRGNISGRINDKISNKISNKIRDKMNDKINDKISNKVNDKNNDKIYNKMNNKNKRRQDRHKEKYLCSLTSPSERYDKNMVSNHYLLSQSCAYLRFKCAREANINLSKIGKNKNIIMDHHIANDNNENSTKYVNKISMQNYPYNIIVKKKRKRDASSKINEEQNVLLGKPNCSMMYSTLYNDTHVSIEDINGMTKCQSEKYMYDLLYEHDNKNRIDSINRTKYDGTSFPEAYEIFEKEKHINSSGVSSSSINNKDSSVNGNNRCRKTISCMHRGETSSQGNKNESNNVFELMKIKFIMDQNERSSYKRDEKFFYSNCNNNNNKFIKFLMTEIKIEIKVYKLILLLLILILVLSFSKSVSNYIVITRKCYNIYENPIKSVKRLLKFMIIALKIDVLLLNELLSLFSQHAEKSLRLCLRSKIKKYTLVKKNSLTKNYASYINTLRISRNTCWTGKDSCFSDDLSTIRTKKNKKDLEEHSIMILNKNKNKKTPIHFFLVCGNKKKYIVFKNFCSCFYFKEKVLCNHSDILCKHLLSVLLAECFKTYKNIFLESNLFFEWYIKKLNF</sequence>
<protein>
    <submittedName>
        <fullName evidence="1">Uncharacterized protein</fullName>
    </submittedName>
</protein>
<comment type="caution">
    <text evidence="1">The sequence shown here is derived from an EMBL/GenBank/DDBJ whole genome shotgun (WGS) entry which is preliminary data.</text>
</comment>
<gene>
    <name evidence="1" type="ORF">MKS88_002452</name>
</gene>
<dbReference type="EMBL" id="CM043776">
    <property type="protein sequence ID" value="KAI4838941.1"/>
    <property type="molecule type" value="Genomic_DNA"/>
</dbReference>
<name>A0ACB9YA49_PLABR</name>
<proteinExistence type="predicted"/>
<accession>A0ACB9YA49</accession>
<keyword evidence="2" id="KW-1185">Reference proteome</keyword>
<evidence type="ECO:0000313" key="2">
    <source>
        <dbReference type="Proteomes" id="UP001056978"/>
    </source>
</evidence>
<organism evidence="1 2">
    <name type="scientific">Plasmodium brasilianum</name>
    <dbReference type="NCBI Taxonomy" id="5824"/>
    <lineage>
        <taxon>Eukaryota</taxon>
        <taxon>Sar</taxon>
        <taxon>Alveolata</taxon>
        <taxon>Apicomplexa</taxon>
        <taxon>Aconoidasida</taxon>
        <taxon>Haemosporida</taxon>
        <taxon>Plasmodiidae</taxon>
        <taxon>Plasmodium</taxon>
        <taxon>Plasmodium (Plasmodium)</taxon>
    </lineage>
</organism>